<dbReference type="InterPro" id="IPR013424">
    <property type="entry name" value="Ice-binding_C"/>
</dbReference>
<protein>
    <submittedName>
        <fullName evidence="3">Putative secreted protein with PEP-CTERM sorting signal</fullName>
    </submittedName>
</protein>
<evidence type="ECO:0000313" key="4">
    <source>
        <dbReference type="Proteomes" id="UP000295361"/>
    </source>
</evidence>
<organism evidence="3 4">
    <name type="scientific">Roseateles toxinivorans</name>
    <dbReference type="NCBI Taxonomy" id="270368"/>
    <lineage>
        <taxon>Bacteria</taxon>
        <taxon>Pseudomonadati</taxon>
        <taxon>Pseudomonadota</taxon>
        <taxon>Betaproteobacteria</taxon>
        <taxon>Burkholderiales</taxon>
        <taxon>Sphaerotilaceae</taxon>
        <taxon>Roseateles</taxon>
    </lineage>
</organism>
<feature type="signal peptide" evidence="1">
    <location>
        <begin position="1"/>
        <end position="21"/>
    </location>
</feature>
<keyword evidence="1" id="KW-0732">Signal</keyword>
<keyword evidence="4" id="KW-1185">Reference proteome</keyword>
<feature type="chain" id="PRO_5020345495" evidence="1">
    <location>
        <begin position="22"/>
        <end position="253"/>
    </location>
</feature>
<accession>A0A4R6Q9Z4</accession>
<name>A0A4R6Q9Z4_9BURK</name>
<reference evidence="3 4" key="1">
    <citation type="submission" date="2019-03" db="EMBL/GenBank/DDBJ databases">
        <title>Genomic Encyclopedia of Type Strains, Phase IV (KMG-IV): sequencing the most valuable type-strain genomes for metagenomic binning, comparative biology and taxonomic classification.</title>
        <authorList>
            <person name="Goeker M."/>
        </authorList>
    </citation>
    <scope>NUCLEOTIDE SEQUENCE [LARGE SCALE GENOMIC DNA]</scope>
    <source>
        <strain evidence="3 4">DSM 16998</strain>
    </source>
</reference>
<dbReference type="Gene3D" id="2.60.120.200">
    <property type="match status" value="1"/>
</dbReference>
<sequence length="253" mass="26857">MPYRRLVATATLAAMASSAQALVSTWDGSSNLLPEQADPGWALIDEGAGSPSFAGGVLSIQTSAAHSARQYYTMGGVDLDFSSGAPFWLEAEMRYISGSQTSGWWRAPGHMSFRFDNGRIAVLEIRKDLIYIRNGDNSAGDTAAVDTDDAFHTYRMEALGTGAGTTVNVYQDGSLVLSDNALYAAGGAASVSWGEASTLATGTTQWKRVSHNMAAVAVTPVPEPGSWALWAAGLAAMGFLTRRNLRQPQRIRA</sequence>
<dbReference type="Proteomes" id="UP000295361">
    <property type="component" value="Unassembled WGS sequence"/>
</dbReference>
<feature type="domain" description="Ice-binding protein C-terminal" evidence="2">
    <location>
        <begin position="220"/>
        <end position="243"/>
    </location>
</feature>
<dbReference type="EMBL" id="SNXS01000020">
    <property type="protein sequence ID" value="TDP58907.1"/>
    <property type="molecule type" value="Genomic_DNA"/>
</dbReference>
<gene>
    <name evidence="3" type="ORF">DES47_1205</name>
</gene>
<evidence type="ECO:0000256" key="1">
    <source>
        <dbReference type="SAM" id="SignalP"/>
    </source>
</evidence>
<dbReference type="AlphaFoldDB" id="A0A4R6Q9Z4"/>
<dbReference type="OrthoDB" id="9813168at2"/>
<dbReference type="InParanoid" id="A0A4R6Q9Z4"/>
<evidence type="ECO:0000259" key="2">
    <source>
        <dbReference type="Pfam" id="PF07589"/>
    </source>
</evidence>
<proteinExistence type="predicted"/>
<dbReference type="RefSeq" id="WP_133704165.1">
    <property type="nucleotide sequence ID" value="NZ_SNXS01000020.1"/>
</dbReference>
<comment type="caution">
    <text evidence="3">The sequence shown here is derived from an EMBL/GenBank/DDBJ whole genome shotgun (WGS) entry which is preliminary data.</text>
</comment>
<evidence type="ECO:0000313" key="3">
    <source>
        <dbReference type="EMBL" id="TDP58907.1"/>
    </source>
</evidence>
<dbReference type="Pfam" id="PF07589">
    <property type="entry name" value="PEP-CTERM"/>
    <property type="match status" value="1"/>
</dbReference>